<dbReference type="InterPro" id="IPR017853">
    <property type="entry name" value="GH"/>
</dbReference>
<reference evidence="1 2" key="1">
    <citation type="submission" date="2019-12" db="EMBL/GenBank/DDBJ databases">
        <title>Enteriobacteria Tanzani isolates_8377-8380.</title>
        <authorList>
            <person name="Subbiah M."/>
            <person name="Call D."/>
        </authorList>
    </citation>
    <scope>NUCLEOTIDE SEQUENCE [LARGE SCALE GENOMIC DNA]</scope>
    <source>
        <strain evidence="1 2">8378wC7</strain>
    </source>
</reference>
<dbReference type="EMBL" id="WTRN01004486">
    <property type="protein sequence ID" value="MWT91363.1"/>
    <property type="molecule type" value="Genomic_DNA"/>
</dbReference>
<feature type="non-terminal residue" evidence="1">
    <location>
        <position position="1"/>
    </location>
</feature>
<evidence type="ECO:0000313" key="2">
    <source>
        <dbReference type="Proteomes" id="UP000480485"/>
    </source>
</evidence>
<dbReference type="Proteomes" id="UP000480485">
    <property type="component" value="Unassembled WGS sequence"/>
</dbReference>
<organism evidence="1 2">
    <name type="scientific">Escherichia coli</name>
    <dbReference type="NCBI Taxonomy" id="562"/>
    <lineage>
        <taxon>Bacteria</taxon>
        <taxon>Pseudomonadati</taxon>
        <taxon>Pseudomonadota</taxon>
        <taxon>Gammaproteobacteria</taxon>
        <taxon>Enterobacterales</taxon>
        <taxon>Enterobacteriaceae</taxon>
        <taxon>Escherichia</taxon>
    </lineage>
</organism>
<evidence type="ECO:0008006" key="3">
    <source>
        <dbReference type="Google" id="ProtNLM"/>
    </source>
</evidence>
<evidence type="ECO:0000313" key="1">
    <source>
        <dbReference type="EMBL" id="MWT91363.1"/>
    </source>
</evidence>
<comment type="caution">
    <text evidence="1">The sequence shown here is derived from an EMBL/GenBank/DDBJ whole genome shotgun (WGS) entry which is preliminary data.</text>
</comment>
<proteinExistence type="predicted"/>
<name>A0A6L7CX19_ECOLX</name>
<sequence>DGFSVIDYHQVASEAGEWQDIQQLGECSHLMFDFVCNHMSAKVMTPTY</sequence>
<accession>A0A6L7CX19</accession>
<gene>
    <name evidence="1" type="ORF">GP954_40830</name>
</gene>
<protein>
    <recommendedName>
        <fullName evidence="3">Sucrose phosphorylase</fullName>
    </recommendedName>
</protein>
<dbReference type="SUPFAM" id="SSF51445">
    <property type="entry name" value="(Trans)glycosidases"/>
    <property type="match status" value="1"/>
</dbReference>
<dbReference type="Gene3D" id="3.20.20.80">
    <property type="entry name" value="Glycosidases"/>
    <property type="match status" value="1"/>
</dbReference>
<dbReference type="AlphaFoldDB" id="A0A6L7CX19"/>